<feature type="transmembrane region" description="Helical" evidence="5">
    <location>
        <begin position="310"/>
        <end position="343"/>
    </location>
</feature>
<keyword evidence="4 5" id="KW-0472">Membrane</keyword>
<evidence type="ECO:0000256" key="2">
    <source>
        <dbReference type="ARBA" id="ARBA00022692"/>
    </source>
</evidence>
<dbReference type="AlphaFoldDB" id="A0AAD1UGB7"/>
<gene>
    <name evidence="6" type="ORF">ECRASSUSDP1_LOCUS9570</name>
</gene>
<comment type="subcellular location">
    <subcellularLocation>
        <location evidence="1">Membrane</location>
        <topology evidence="1">Multi-pass membrane protein</topology>
    </subcellularLocation>
</comment>
<accession>A0AAD1UGB7</accession>
<feature type="transmembrane region" description="Helical" evidence="5">
    <location>
        <begin position="412"/>
        <end position="437"/>
    </location>
</feature>
<protein>
    <submittedName>
        <fullName evidence="6">Uncharacterized protein</fullName>
    </submittedName>
</protein>
<feature type="transmembrane region" description="Helical" evidence="5">
    <location>
        <begin position="266"/>
        <end position="289"/>
    </location>
</feature>
<keyword evidence="7" id="KW-1185">Reference proteome</keyword>
<comment type="caution">
    <text evidence="6">The sequence shown here is derived from an EMBL/GenBank/DDBJ whole genome shotgun (WGS) entry which is preliminary data.</text>
</comment>
<evidence type="ECO:0000256" key="5">
    <source>
        <dbReference type="SAM" id="Phobius"/>
    </source>
</evidence>
<evidence type="ECO:0000313" key="7">
    <source>
        <dbReference type="Proteomes" id="UP001295684"/>
    </source>
</evidence>
<dbReference type="InterPro" id="IPR002781">
    <property type="entry name" value="TM_pro_TauE-like"/>
</dbReference>
<organism evidence="6 7">
    <name type="scientific">Euplotes crassus</name>
    <dbReference type="NCBI Taxonomy" id="5936"/>
    <lineage>
        <taxon>Eukaryota</taxon>
        <taxon>Sar</taxon>
        <taxon>Alveolata</taxon>
        <taxon>Ciliophora</taxon>
        <taxon>Intramacronucleata</taxon>
        <taxon>Spirotrichea</taxon>
        <taxon>Hypotrichia</taxon>
        <taxon>Euplotida</taxon>
        <taxon>Euplotidae</taxon>
        <taxon>Moneuplotes</taxon>
    </lineage>
</organism>
<evidence type="ECO:0000256" key="3">
    <source>
        <dbReference type="ARBA" id="ARBA00022989"/>
    </source>
</evidence>
<evidence type="ECO:0000313" key="6">
    <source>
        <dbReference type="EMBL" id="CAI2368279.1"/>
    </source>
</evidence>
<evidence type="ECO:0000256" key="4">
    <source>
        <dbReference type="ARBA" id="ARBA00023136"/>
    </source>
</evidence>
<dbReference type="Pfam" id="PF01925">
    <property type="entry name" value="TauE"/>
    <property type="match status" value="1"/>
</dbReference>
<name>A0AAD1UGB7_EUPCR</name>
<feature type="transmembrane region" description="Helical" evidence="5">
    <location>
        <begin position="35"/>
        <end position="54"/>
    </location>
</feature>
<evidence type="ECO:0000256" key="1">
    <source>
        <dbReference type="ARBA" id="ARBA00004141"/>
    </source>
</evidence>
<keyword evidence="2 5" id="KW-0812">Transmembrane</keyword>
<dbReference type="GO" id="GO:0031464">
    <property type="term" value="C:Cul4A-RING E3 ubiquitin ligase complex"/>
    <property type="evidence" value="ECO:0007669"/>
    <property type="project" value="TreeGrafter"/>
</dbReference>
<dbReference type="PANTHER" id="PTHR14255">
    <property type="entry name" value="CEREBLON"/>
    <property type="match status" value="1"/>
</dbReference>
<feature type="transmembrane region" description="Helical" evidence="5">
    <location>
        <begin position="66"/>
        <end position="88"/>
    </location>
</feature>
<dbReference type="EMBL" id="CAMPGE010009412">
    <property type="protein sequence ID" value="CAI2368279.1"/>
    <property type="molecule type" value="Genomic_DNA"/>
</dbReference>
<dbReference type="PANTHER" id="PTHR14255:SF3">
    <property type="entry name" value="SULFITE EXPORTER TAUE_SAFE FAMILY PROTEIN 5-RELATED"/>
    <property type="match status" value="1"/>
</dbReference>
<dbReference type="GO" id="GO:0016020">
    <property type="term" value="C:membrane"/>
    <property type="evidence" value="ECO:0007669"/>
    <property type="project" value="UniProtKB-SubCell"/>
</dbReference>
<proteinExistence type="predicted"/>
<feature type="transmembrane region" description="Helical" evidence="5">
    <location>
        <begin position="378"/>
        <end position="400"/>
    </location>
</feature>
<feature type="transmembrane region" description="Helical" evidence="5">
    <location>
        <begin position="100"/>
        <end position="120"/>
    </location>
</feature>
<reference evidence="6" key="1">
    <citation type="submission" date="2023-07" db="EMBL/GenBank/DDBJ databases">
        <authorList>
            <consortium name="AG Swart"/>
            <person name="Singh M."/>
            <person name="Singh A."/>
            <person name="Seah K."/>
            <person name="Emmerich C."/>
        </authorList>
    </citation>
    <scope>NUCLEOTIDE SEQUENCE</scope>
    <source>
        <strain evidence="6">DP1</strain>
    </source>
</reference>
<sequence>MCSVSISQGIRLLGVELVLVIIKVCFNFTHKAAVIHLQIPMMIATLCLLSISLLDRGPYLQNYSKVDFKFASILMPAILIGCQLGEVFNQILSRIIESSIFIFLLVYITIGCIISTASYFKERKKVVRMEDSQGAEIVFDQSMLVESKDLDQSVEGFAINSRHEADVVINEEHFLVQDDHEETPDHDSIVSFDIKNASETDNSEDINLNSREIDGLELMISGRKNKHAYNQGTLPCIVMFLLLILQNLLRGNSNFQSITNVEICSTWFWIIMGAYSFAGFCIFLLNYYLARKHFLSFPESGHGISHSFNLLKMISIIAVGLVCGMITTFIGAGIVFICTPFMIKLGYPKEVGLYTSLIVELIARLANMVQFIFNLNILYGYVGWITLFSFLGGLIGTLFLQVQVKKRNIEWIFYLIIALMTLAACIANTVVDIWSIMADFEDGDATFYIYNYCE</sequence>
<feature type="transmembrane region" description="Helical" evidence="5">
    <location>
        <begin position="228"/>
        <end position="246"/>
    </location>
</feature>
<keyword evidence="3 5" id="KW-1133">Transmembrane helix</keyword>
<dbReference type="GO" id="GO:0016567">
    <property type="term" value="P:protein ubiquitination"/>
    <property type="evidence" value="ECO:0007669"/>
    <property type="project" value="TreeGrafter"/>
</dbReference>
<dbReference type="Proteomes" id="UP001295684">
    <property type="component" value="Unassembled WGS sequence"/>
</dbReference>